<evidence type="ECO:0000256" key="11">
    <source>
        <dbReference type="PIRSR" id="PIRSR006268-2"/>
    </source>
</evidence>
<evidence type="ECO:0000256" key="9">
    <source>
        <dbReference type="ARBA" id="ARBA00048540"/>
    </source>
</evidence>
<dbReference type="InterPro" id="IPR003374">
    <property type="entry name" value="ApbE-like_sf"/>
</dbReference>
<organism evidence="12 13">
    <name type="scientific">Enterococcus aquimarinus</name>
    <dbReference type="NCBI Taxonomy" id="328396"/>
    <lineage>
        <taxon>Bacteria</taxon>
        <taxon>Bacillati</taxon>
        <taxon>Bacillota</taxon>
        <taxon>Bacilli</taxon>
        <taxon>Lactobacillales</taxon>
        <taxon>Enterococcaceae</taxon>
        <taxon>Enterococcus</taxon>
    </lineage>
</organism>
<dbReference type="STRING" id="328396.RU93_GL000354"/>
<comment type="similarity">
    <text evidence="10">Belongs to the ApbE family.</text>
</comment>
<dbReference type="PANTHER" id="PTHR30040">
    <property type="entry name" value="THIAMINE BIOSYNTHESIS LIPOPROTEIN APBE"/>
    <property type="match status" value="1"/>
</dbReference>
<evidence type="ECO:0000313" key="13">
    <source>
        <dbReference type="Proteomes" id="UP000182149"/>
    </source>
</evidence>
<dbReference type="GO" id="GO:0016740">
    <property type="term" value="F:transferase activity"/>
    <property type="evidence" value="ECO:0007669"/>
    <property type="project" value="UniProtKB-UniRule"/>
</dbReference>
<dbReference type="OrthoDB" id="9778595at2"/>
<evidence type="ECO:0000256" key="6">
    <source>
        <dbReference type="ARBA" id="ARBA00022827"/>
    </source>
</evidence>
<comment type="cofactor">
    <cofactor evidence="11">
        <name>Mg(2+)</name>
        <dbReference type="ChEBI" id="CHEBI:18420"/>
    </cofactor>
    <cofactor evidence="11">
        <name>Mn(2+)</name>
        <dbReference type="ChEBI" id="CHEBI:29035"/>
    </cofactor>
    <text evidence="11">Magnesium. Can also use manganese.</text>
</comment>
<dbReference type="AlphaFoldDB" id="A0A1L8QRN1"/>
<accession>A0A1L8QRN1</accession>
<evidence type="ECO:0000256" key="4">
    <source>
        <dbReference type="ARBA" id="ARBA00022679"/>
    </source>
</evidence>
<proteinExistence type="inferred from homology"/>
<evidence type="ECO:0000256" key="3">
    <source>
        <dbReference type="ARBA" id="ARBA00022630"/>
    </source>
</evidence>
<dbReference type="RefSeq" id="WP_071875068.1">
    <property type="nucleotide sequence ID" value="NZ_JBHSHF010000006.1"/>
</dbReference>
<gene>
    <name evidence="12" type="ORF">RU93_GL000354</name>
</gene>
<evidence type="ECO:0000256" key="7">
    <source>
        <dbReference type="ARBA" id="ARBA00022842"/>
    </source>
</evidence>
<dbReference type="PIRSF" id="PIRSF006268">
    <property type="entry name" value="ApbE"/>
    <property type="match status" value="1"/>
</dbReference>
<dbReference type="Pfam" id="PF02424">
    <property type="entry name" value="ApbE"/>
    <property type="match status" value="1"/>
</dbReference>
<evidence type="ECO:0000256" key="2">
    <source>
        <dbReference type="ARBA" id="ARBA00016337"/>
    </source>
</evidence>
<keyword evidence="7 10" id="KW-0460">Magnesium</keyword>
<dbReference type="SUPFAM" id="SSF143631">
    <property type="entry name" value="ApbE-like"/>
    <property type="match status" value="1"/>
</dbReference>
<dbReference type="Gene3D" id="3.10.520.10">
    <property type="entry name" value="ApbE-like domains"/>
    <property type="match status" value="1"/>
</dbReference>
<keyword evidence="4 10" id="KW-0808">Transferase</keyword>
<comment type="caution">
    <text evidence="12">The sequence shown here is derived from an EMBL/GenBank/DDBJ whole genome shotgun (WGS) entry which is preliminary data.</text>
</comment>
<dbReference type="PANTHER" id="PTHR30040:SF2">
    <property type="entry name" value="FAD:PROTEIN FMN TRANSFERASE"/>
    <property type="match status" value="1"/>
</dbReference>
<sequence length="308" mass="34080">MAIEKKTLYLMGTQIQLWVEHDQKEDILGQAEQTLIDYEQRFSANDKTSELMKITQQAGVAAVKVQDDLFELIQIGKEQSLIPNGYLNIAIGPLVHAWRIGFADAQYPSKEKIASCLALIDPNDIHLNSETKEVYLAKAGMSIDLGALAKGYFADKIVALFKKKGASAGFINLGGNILTFGEAPHHADGYWRIGIQNPFLPRGNYVATLLIKNQSVVTSGIYERTFEWQGKTYHHIFDSQTGFPVQSELASLTIVSQESLVGEIWTTRLFGTEATTIIREVEATPGLEGIVITTDGRTANTQGLRFRT</sequence>
<evidence type="ECO:0000256" key="1">
    <source>
        <dbReference type="ARBA" id="ARBA00011955"/>
    </source>
</evidence>
<reference evidence="12 13" key="1">
    <citation type="submission" date="2014-12" db="EMBL/GenBank/DDBJ databases">
        <title>Draft genome sequences of 29 type strains of Enterococci.</title>
        <authorList>
            <person name="Zhong Z."/>
            <person name="Sun Z."/>
            <person name="Liu W."/>
            <person name="Zhang W."/>
            <person name="Zhang H."/>
        </authorList>
    </citation>
    <scope>NUCLEOTIDE SEQUENCE [LARGE SCALE GENOMIC DNA]</scope>
    <source>
        <strain evidence="12 13">DSM 17690</strain>
    </source>
</reference>
<dbReference type="GO" id="GO:0046872">
    <property type="term" value="F:metal ion binding"/>
    <property type="evidence" value="ECO:0007669"/>
    <property type="project" value="UniProtKB-UniRule"/>
</dbReference>
<keyword evidence="13" id="KW-1185">Reference proteome</keyword>
<dbReference type="InterPro" id="IPR024932">
    <property type="entry name" value="ApbE"/>
</dbReference>
<name>A0A1L8QRN1_9ENTE</name>
<evidence type="ECO:0000256" key="8">
    <source>
        <dbReference type="ARBA" id="ARBA00031306"/>
    </source>
</evidence>
<evidence type="ECO:0000256" key="10">
    <source>
        <dbReference type="PIRNR" id="PIRNR006268"/>
    </source>
</evidence>
<dbReference type="EMBL" id="JXKD01000010">
    <property type="protein sequence ID" value="OJG10104.1"/>
    <property type="molecule type" value="Genomic_DNA"/>
</dbReference>
<dbReference type="Proteomes" id="UP000182149">
    <property type="component" value="Unassembled WGS sequence"/>
</dbReference>
<dbReference type="EC" id="2.7.1.180" evidence="1 10"/>
<comment type="catalytic activity">
    <reaction evidence="9 10">
        <text>L-threonyl-[protein] + FAD = FMN-L-threonyl-[protein] + AMP + H(+)</text>
        <dbReference type="Rhea" id="RHEA:36847"/>
        <dbReference type="Rhea" id="RHEA-COMP:11060"/>
        <dbReference type="Rhea" id="RHEA-COMP:11061"/>
        <dbReference type="ChEBI" id="CHEBI:15378"/>
        <dbReference type="ChEBI" id="CHEBI:30013"/>
        <dbReference type="ChEBI" id="CHEBI:57692"/>
        <dbReference type="ChEBI" id="CHEBI:74257"/>
        <dbReference type="ChEBI" id="CHEBI:456215"/>
        <dbReference type="EC" id="2.7.1.180"/>
    </reaction>
</comment>
<feature type="binding site" evidence="11">
    <location>
        <position position="147"/>
    </location>
    <ligand>
        <name>Mg(2+)</name>
        <dbReference type="ChEBI" id="CHEBI:18420"/>
    </ligand>
</feature>
<keyword evidence="5 10" id="KW-0479">Metal-binding</keyword>
<keyword evidence="3 10" id="KW-0285">Flavoprotein</keyword>
<feature type="binding site" evidence="11">
    <location>
        <position position="267"/>
    </location>
    <ligand>
        <name>Mg(2+)</name>
        <dbReference type="ChEBI" id="CHEBI:18420"/>
    </ligand>
</feature>
<evidence type="ECO:0000313" key="12">
    <source>
        <dbReference type="EMBL" id="OJG10104.1"/>
    </source>
</evidence>
<protein>
    <recommendedName>
        <fullName evidence="2 10">FAD:protein FMN transferase</fullName>
        <ecNumber evidence="1 10">2.7.1.180</ecNumber>
    </recommendedName>
    <alternativeName>
        <fullName evidence="8 10">Flavin transferase</fullName>
    </alternativeName>
</protein>
<evidence type="ECO:0000256" key="5">
    <source>
        <dbReference type="ARBA" id="ARBA00022723"/>
    </source>
</evidence>
<keyword evidence="6 10" id="KW-0274">FAD</keyword>